<protein>
    <submittedName>
        <fullName evidence="2">Aminoglycoside phosphotransferase</fullName>
    </submittedName>
</protein>
<dbReference type="InterPro" id="IPR052898">
    <property type="entry name" value="ACAD10-like"/>
</dbReference>
<dbReference type="InterPro" id="IPR011009">
    <property type="entry name" value="Kinase-like_dom_sf"/>
</dbReference>
<dbReference type="Proteomes" id="UP000325797">
    <property type="component" value="Chromosome"/>
</dbReference>
<reference evidence="2 3" key="1">
    <citation type="submission" date="2019-08" db="EMBL/GenBank/DDBJ databases">
        <title>Hyperibacter terrae gen. nov., sp. nov. and Hyperibacter viscosus sp. nov., two new members in the family Rhodospirillaceae isolated from the rhizosphere of Hypericum perforatum.</title>
        <authorList>
            <person name="Noviana Z."/>
        </authorList>
    </citation>
    <scope>NUCLEOTIDE SEQUENCE [LARGE SCALE GENOMIC DNA]</scope>
    <source>
        <strain evidence="2 3">R5959</strain>
    </source>
</reference>
<feature type="domain" description="Aminoglycoside phosphotransferase" evidence="1">
    <location>
        <begin position="31"/>
        <end position="250"/>
    </location>
</feature>
<dbReference type="OrthoDB" id="3806873at2"/>
<accession>A0A5J6MWJ0</accession>
<name>A0A5J6MWJ0_9PROT</name>
<keyword evidence="2" id="KW-0808">Transferase</keyword>
<dbReference type="AlphaFoldDB" id="A0A5J6MWJ0"/>
<keyword evidence="3" id="KW-1185">Reference proteome</keyword>
<evidence type="ECO:0000313" key="3">
    <source>
        <dbReference type="Proteomes" id="UP000325797"/>
    </source>
</evidence>
<dbReference type="GO" id="GO:0016740">
    <property type="term" value="F:transferase activity"/>
    <property type="evidence" value="ECO:0007669"/>
    <property type="project" value="UniProtKB-KW"/>
</dbReference>
<dbReference type="CDD" id="cd05154">
    <property type="entry name" value="ACAD10_11_N-like"/>
    <property type="match status" value="1"/>
</dbReference>
<dbReference type="PANTHER" id="PTHR47829:SF3">
    <property type="entry name" value="AMINOGLYCOSIDE PHOSPHOTRANSFERASE DOMAIN-CONTAINING PROTEIN"/>
    <property type="match status" value="1"/>
</dbReference>
<evidence type="ECO:0000313" key="2">
    <source>
        <dbReference type="EMBL" id="QEX21839.1"/>
    </source>
</evidence>
<gene>
    <name evidence="2" type="ORF">FRZ61_17680</name>
</gene>
<dbReference type="Pfam" id="PF01636">
    <property type="entry name" value="APH"/>
    <property type="match status" value="1"/>
</dbReference>
<dbReference type="KEGG" id="hadh:FRZ61_17680"/>
<dbReference type="InterPro" id="IPR002575">
    <property type="entry name" value="Aminoglycoside_PTrfase"/>
</dbReference>
<dbReference type="PANTHER" id="PTHR47829">
    <property type="entry name" value="HYDROLASE, PUTATIVE (AFU_ORTHOLOGUE AFUA_1G12880)-RELATED"/>
    <property type="match status" value="1"/>
</dbReference>
<dbReference type="EMBL" id="CP042582">
    <property type="protein sequence ID" value="QEX21839.1"/>
    <property type="molecule type" value="Genomic_DNA"/>
</dbReference>
<organism evidence="2 3">
    <name type="scientific">Hypericibacter adhaerens</name>
    <dbReference type="NCBI Taxonomy" id="2602016"/>
    <lineage>
        <taxon>Bacteria</taxon>
        <taxon>Pseudomonadati</taxon>
        <taxon>Pseudomonadota</taxon>
        <taxon>Alphaproteobacteria</taxon>
        <taxon>Rhodospirillales</taxon>
        <taxon>Dongiaceae</taxon>
        <taxon>Hypericibacter</taxon>
    </lineage>
</organism>
<dbReference type="Gene3D" id="3.30.200.20">
    <property type="entry name" value="Phosphorylase Kinase, domain 1"/>
    <property type="match status" value="1"/>
</dbReference>
<sequence>MTAAGSPLPAEWARLEPWLAAHVAGFRGPVTVTRFEGGQSNPTYRLDAASGSYVLRRKPPGVLLPSAHAVDREFRVLAALKGSGVPVPRVHALGEADIIGTPFYVMDHVEGRVFWDQRLPGLEPRERAAIYDSMNETIARLHRIDPQAVGLGDYGKPGNFLERQIGRWSKQYQASETETIEAMDRLIEWLPRHIPAQDATGIVHGDYRLDNLIFHPTEGRVVAVLDWELSTLGDPLADFAYHVMTWRISPSVFRGLAGTDFKAVGIPDETAYVARYCERTGRGRIAGWDFYIAYSLFRIAAIMQGIAKRAIEGNAASERAAEVGRAARPIAEQAWDLARRIGA</sequence>
<evidence type="ECO:0000259" key="1">
    <source>
        <dbReference type="Pfam" id="PF01636"/>
    </source>
</evidence>
<dbReference type="SUPFAM" id="SSF56112">
    <property type="entry name" value="Protein kinase-like (PK-like)"/>
    <property type="match status" value="1"/>
</dbReference>
<proteinExistence type="predicted"/>
<dbReference type="RefSeq" id="WP_151116676.1">
    <property type="nucleotide sequence ID" value="NZ_CP042582.1"/>
</dbReference>
<dbReference type="Gene3D" id="3.90.1200.10">
    <property type="match status" value="1"/>
</dbReference>
<dbReference type="InterPro" id="IPR041726">
    <property type="entry name" value="ACAD10_11_N"/>
</dbReference>